<feature type="binding site" evidence="2">
    <location>
        <position position="22"/>
    </location>
    <ligand>
        <name>Mg(2+)</name>
        <dbReference type="ChEBI" id="CHEBI:18420"/>
    </ligand>
</feature>
<dbReference type="PANTHER" id="PTHR10291">
    <property type="entry name" value="DEHYDRODOLICHYL DIPHOSPHATE SYNTHASE FAMILY MEMBER"/>
    <property type="match status" value="1"/>
</dbReference>
<protein>
    <recommendedName>
        <fullName evidence="2">Isoprenyl transferase</fullName>
        <ecNumber evidence="2">2.5.1.-</ecNumber>
    </recommendedName>
</protein>
<feature type="binding site" evidence="2">
    <location>
        <position position="209"/>
    </location>
    <ligand>
        <name>Mg(2+)</name>
        <dbReference type="ChEBI" id="CHEBI:18420"/>
    </ligand>
</feature>
<feature type="binding site" evidence="2">
    <location>
        <position position="27"/>
    </location>
    <ligand>
        <name>substrate</name>
    </ligand>
</feature>
<comment type="function">
    <text evidence="2">Catalyzes the condensation of isopentenyl diphosphate (IPP) with allylic pyrophosphates generating different type of terpenoids.</text>
</comment>
<dbReference type="HAMAP" id="MF_01139">
    <property type="entry name" value="ISPT"/>
    <property type="match status" value="1"/>
</dbReference>
<sequence length="242" mass="28282">METLKSKIDMNRLPHHIGIIMDGNGRWAKNRNLPRSMGHKEGAKRVIDIVEASYKLGIESLSLYAFSTETWKRPEEEVNKLMELLIYYIRTQLNKIIKNNIKINVMGDITKLPKKVQSEVERVLSLTKSNDQMTLNIGLNYGGRDEIIKAVKNISKEYKEGIIDIEDIDENTFSDYLYTKGQPELDLLIRSSGELRVSNFMLYQLAYCEFWFSNILWPDFKEELLYKAIIDYQNRDRRFGGI</sequence>
<dbReference type="NCBIfam" id="NF011405">
    <property type="entry name" value="PRK14830.1"/>
    <property type="match status" value="1"/>
</dbReference>
<evidence type="ECO:0000313" key="4">
    <source>
        <dbReference type="Proteomes" id="UP001519306"/>
    </source>
</evidence>
<evidence type="ECO:0000313" key="3">
    <source>
        <dbReference type="EMBL" id="MBP2025485.1"/>
    </source>
</evidence>
<dbReference type="Proteomes" id="UP001519306">
    <property type="component" value="Unassembled WGS sequence"/>
</dbReference>
<keyword evidence="1 2" id="KW-0808">Transferase</keyword>
<dbReference type="CDD" id="cd00475">
    <property type="entry name" value="Cis_IPPS"/>
    <property type="match status" value="1"/>
</dbReference>
<comment type="subunit">
    <text evidence="2">Homodimer.</text>
</comment>
<comment type="similarity">
    <text evidence="2">Belongs to the UPP synthase family.</text>
</comment>
<feature type="binding site" evidence="2">
    <location>
        <position position="190"/>
    </location>
    <ligand>
        <name>substrate</name>
    </ligand>
</feature>
<feature type="binding site" evidence="2">
    <location>
        <begin position="23"/>
        <end position="26"/>
    </location>
    <ligand>
        <name>substrate</name>
    </ligand>
</feature>
<dbReference type="InterPro" id="IPR036424">
    <property type="entry name" value="UPP_synth-like_sf"/>
</dbReference>
<gene>
    <name evidence="3" type="ORF">J2Z71_001018</name>
</gene>
<dbReference type="RefSeq" id="WP_210060777.1">
    <property type="nucleotide sequence ID" value="NZ_JAGGLJ010000008.1"/>
</dbReference>
<feature type="binding site" evidence="2">
    <location>
        <position position="71"/>
    </location>
    <ligand>
        <name>substrate</name>
    </ligand>
</feature>
<organism evidence="3 4">
    <name type="scientific">Peptoniphilus stercorisuis</name>
    <dbReference type="NCBI Taxonomy" id="1436965"/>
    <lineage>
        <taxon>Bacteria</taxon>
        <taxon>Bacillati</taxon>
        <taxon>Bacillota</taxon>
        <taxon>Tissierellia</taxon>
        <taxon>Tissierellales</taxon>
        <taxon>Peptoniphilaceae</taxon>
        <taxon>Peptoniphilus</taxon>
    </lineage>
</organism>
<proteinExistence type="inferred from homology"/>
<comment type="caution">
    <text evidence="2">Lacks conserved residue(s) required for the propagation of feature annotation.</text>
</comment>
<dbReference type="PROSITE" id="PS01066">
    <property type="entry name" value="UPP_SYNTHASE"/>
    <property type="match status" value="1"/>
</dbReference>
<evidence type="ECO:0000256" key="1">
    <source>
        <dbReference type="ARBA" id="ARBA00022679"/>
    </source>
</evidence>
<dbReference type="EMBL" id="JAGGLJ010000008">
    <property type="protein sequence ID" value="MBP2025485.1"/>
    <property type="molecule type" value="Genomic_DNA"/>
</dbReference>
<evidence type="ECO:0000256" key="2">
    <source>
        <dbReference type="HAMAP-Rule" id="MF_01139"/>
    </source>
</evidence>
<dbReference type="InterPro" id="IPR018520">
    <property type="entry name" value="UPP_synth-like_CS"/>
</dbReference>
<reference evidence="3 4" key="1">
    <citation type="submission" date="2021-03" db="EMBL/GenBank/DDBJ databases">
        <title>Genomic Encyclopedia of Type Strains, Phase IV (KMG-IV): sequencing the most valuable type-strain genomes for metagenomic binning, comparative biology and taxonomic classification.</title>
        <authorList>
            <person name="Goeker M."/>
        </authorList>
    </citation>
    <scope>NUCLEOTIDE SEQUENCE [LARGE SCALE GENOMIC DNA]</scope>
    <source>
        <strain evidence="3 4">DSM 27563</strain>
    </source>
</reference>
<feature type="binding site" evidence="2">
    <location>
        <position position="35"/>
    </location>
    <ligand>
        <name>substrate</name>
    </ligand>
</feature>
<dbReference type="PANTHER" id="PTHR10291:SF0">
    <property type="entry name" value="DEHYDRODOLICHYL DIPHOSPHATE SYNTHASE 2"/>
    <property type="match status" value="1"/>
</dbReference>
<feature type="binding site" evidence="2">
    <location>
        <position position="39"/>
    </location>
    <ligand>
        <name>substrate</name>
    </ligand>
</feature>
<name>A0ABS4KDM9_9FIRM</name>
<dbReference type="SUPFAM" id="SSF64005">
    <property type="entry name" value="Undecaprenyl diphosphate synthase"/>
    <property type="match status" value="1"/>
</dbReference>
<comment type="cofactor">
    <cofactor evidence="2">
        <name>Mg(2+)</name>
        <dbReference type="ChEBI" id="CHEBI:18420"/>
    </cofactor>
    <text evidence="2">Binds 2 magnesium ions per subunit.</text>
</comment>
<dbReference type="NCBIfam" id="TIGR00055">
    <property type="entry name" value="uppS"/>
    <property type="match status" value="1"/>
</dbReference>
<feature type="active site" evidence="2">
    <location>
        <position position="22"/>
    </location>
</feature>
<accession>A0ABS4KDM9</accession>
<feature type="binding site" evidence="2">
    <location>
        <position position="73"/>
    </location>
    <ligand>
        <name>substrate</name>
    </ligand>
</feature>
<keyword evidence="2" id="KW-0479">Metal-binding</keyword>
<keyword evidence="4" id="KW-1185">Reference proteome</keyword>
<keyword evidence="2" id="KW-0460">Magnesium</keyword>
<feature type="binding site" evidence="2">
    <location>
        <begin position="196"/>
        <end position="198"/>
    </location>
    <ligand>
        <name>substrate</name>
    </ligand>
</feature>
<dbReference type="EC" id="2.5.1.-" evidence="2"/>
<dbReference type="Gene3D" id="3.40.1180.10">
    <property type="entry name" value="Decaprenyl diphosphate synthase-like"/>
    <property type="match status" value="1"/>
</dbReference>
<dbReference type="GO" id="GO:0008834">
    <property type="term" value="F:ditrans,polycis-undecaprenyl-diphosphate synthase [(2E,6E)-farnesyl-diphosphate specific] activity"/>
    <property type="evidence" value="ECO:0007669"/>
    <property type="project" value="UniProtKB-EC"/>
</dbReference>
<dbReference type="InterPro" id="IPR001441">
    <property type="entry name" value="UPP_synth-like"/>
</dbReference>
<dbReference type="Pfam" id="PF01255">
    <property type="entry name" value="Prenyltransf"/>
    <property type="match status" value="1"/>
</dbReference>
<comment type="caution">
    <text evidence="3">The sequence shown here is derived from an EMBL/GenBank/DDBJ whole genome shotgun (WGS) entry which is preliminary data.</text>
</comment>
<feature type="binding site" evidence="2">
    <location>
        <begin position="67"/>
        <end position="69"/>
    </location>
    <ligand>
        <name>substrate</name>
    </ligand>
</feature>